<keyword evidence="2" id="KW-1185">Reference proteome</keyword>
<dbReference type="Proteomes" id="UP001239445">
    <property type="component" value="Unassembled WGS sequence"/>
</dbReference>
<dbReference type="EMBL" id="MU839845">
    <property type="protein sequence ID" value="KAK1750779.1"/>
    <property type="molecule type" value="Genomic_DNA"/>
</dbReference>
<evidence type="ECO:0000313" key="2">
    <source>
        <dbReference type="Proteomes" id="UP001239445"/>
    </source>
</evidence>
<organism evidence="1 2">
    <name type="scientific">Echria macrotheca</name>
    <dbReference type="NCBI Taxonomy" id="438768"/>
    <lineage>
        <taxon>Eukaryota</taxon>
        <taxon>Fungi</taxon>
        <taxon>Dikarya</taxon>
        <taxon>Ascomycota</taxon>
        <taxon>Pezizomycotina</taxon>
        <taxon>Sordariomycetes</taxon>
        <taxon>Sordariomycetidae</taxon>
        <taxon>Sordariales</taxon>
        <taxon>Schizotheciaceae</taxon>
        <taxon>Echria</taxon>
    </lineage>
</organism>
<sequence>MRQPSHRVNKHAGFAESSRRREVGSLNWACPFFKENWKAHQRCVVPMEYIADVKHHLKRSHASVLSPEKLQQMFDKRYMKGTNEEKWFTLWTILFPGRSLPEMPFYTQATSLAELVSHVISDFKQRELGSRQDDRTLDRLTAHAASISPMVDTTISMPSSGIPEHSK</sequence>
<evidence type="ECO:0000313" key="1">
    <source>
        <dbReference type="EMBL" id="KAK1750779.1"/>
    </source>
</evidence>
<gene>
    <name evidence="1" type="ORF">QBC47DRAFT_94720</name>
</gene>
<comment type="caution">
    <text evidence="1">The sequence shown here is derived from an EMBL/GenBank/DDBJ whole genome shotgun (WGS) entry which is preliminary data.</text>
</comment>
<reference evidence="1" key="1">
    <citation type="submission" date="2023-06" db="EMBL/GenBank/DDBJ databases">
        <title>Genome-scale phylogeny and comparative genomics of the fungal order Sordariales.</title>
        <authorList>
            <consortium name="Lawrence Berkeley National Laboratory"/>
            <person name="Hensen N."/>
            <person name="Bonometti L."/>
            <person name="Westerberg I."/>
            <person name="Brannstrom I.O."/>
            <person name="Guillou S."/>
            <person name="Cros-Aarteil S."/>
            <person name="Calhoun S."/>
            <person name="Haridas S."/>
            <person name="Kuo A."/>
            <person name="Mondo S."/>
            <person name="Pangilinan J."/>
            <person name="Riley R."/>
            <person name="Labutti K."/>
            <person name="Andreopoulos B."/>
            <person name="Lipzen A."/>
            <person name="Chen C."/>
            <person name="Yanf M."/>
            <person name="Daum C."/>
            <person name="Ng V."/>
            <person name="Clum A."/>
            <person name="Steindorff A."/>
            <person name="Ohm R."/>
            <person name="Martin F."/>
            <person name="Silar P."/>
            <person name="Natvig D."/>
            <person name="Lalanne C."/>
            <person name="Gautier V."/>
            <person name="Ament-Velasquez S.L."/>
            <person name="Kruys A."/>
            <person name="Hutchinson M.I."/>
            <person name="Powell A.J."/>
            <person name="Barry K."/>
            <person name="Miller A.N."/>
            <person name="Grigoriev I.V."/>
            <person name="Debuchy R."/>
            <person name="Gladieux P."/>
            <person name="Thoren M.H."/>
            <person name="Johannesson H."/>
        </authorList>
    </citation>
    <scope>NUCLEOTIDE SEQUENCE</scope>
    <source>
        <strain evidence="1">PSN4</strain>
    </source>
</reference>
<dbReference type="AlphaFoldDB" id="A0AAJ0F740"/>
<accession>A0AAJ0F740</accession>
<protein>
    <submittedName>
        <fullName evidence="1">Uncharacterized protein</fullName>
    </submittedName>
</protein>
<proteinExistence type="predicted"/>
<name>A0AAJ0F740_9PEZI</name>